<keyword evidence="5 6" id="KW-0009">Actin-binding</keyword>
<evidence type="ECO:0000256" key="5">
    <source>
        <dbReference type="ARBA" id="ARBA00023203"/>
    </source>
</evidence>
<dbReference type="STRING" id="5353.A0A1Q3EI86"/>
<evidence type="ECO:0000256" key="2">
    <source>
        <dbReference type="ARBA" id="ARBA00022840"/>
    </source>
</evidence>
<evidence type="ECO:0000256" key="4">
    <source>
        <dbReference type="ARBA" id="ARBA00023175"/>
    </source>
</evidence>
<dbReference type="Pfam" id="PF00063">
    <property type="entry name" value="Myosin_head"/>
    <property type="match status" value="1"/>
</dbReference>
<evidence type="ECO:0000256" key="3">
    <source>
        <dbReference type="ARBA" id="ARBA00023123"/>
    </source>
</evidence>
<reference evidence="9 10" key="1">
    <citation type="submission" date="2016-08" db="EMBL/GenBank/DDBJ databases">
        <authorList>
            <consortium name="Lentinula edodes genome sequencing consortium"/>
            <person name="Sakamoto Y."/>
            <person name="Nakade K."/>
            <person name="Sato S."/>
            <person name="Yoshida Y."/>
            <person name="Miyazaki K."/>
            <person name="Natsume S."/>
            <person name="Konno N."/>
        </authorList>
    </citation>
    <scope>NUCLEOTIDE SEQUENCE [LARGE SCALE GENOMIC DNA]</scope>
    <source>
        <strain evidence="9 10">NBRC 111202</strain>
    </source>
</reference>
<feature type="region of interest" description="Actin-binding" evidence="6">
    <location>
        <begin position="711"/>
        <end position="733"/>
    </location>
</feature>
<dbReference type="PANTHER" id="PTHR13140:SF706">
    <property type="entry name" value="DILUTE CLASS UNCONVENTIONAL MYOSIN, ISOFORM C"/>
    <property type="match status" value="1"/>
</dbReference>
<reference evidence="9 10" key="2">
    <citation type="submission" date="2017-02" db="EMBL/GenBank/DDBJ databases">
        <title>A genome survey and senescence transcriptome analysis in Lentinula edodes.</title>
        <authorList>
            <person name="Sakamoto Y."/>
            <person name="Nakade K."/>
            <person name="Sato S."/>
            <person name="Yoshida Y."/>
            <person name="Miyazaki K."/>
            <person name="Natsume S."/>
            <person name="Konno N."/>
        </authorList>
    </citation>
    <scope>NUCLEOTIDE SEQUENCE [LARGE SCALE GENOMIC DNA]</scope>
    <source>
        <strain evidence="9 10">NBRC 111202</strain>
    </source>
</reference>
<dbReference type="GO" id="GO:0016459">
    <property type="term" value="C:myosin complex"/>
    <property type="evidence" value="ECO:0007669"/>
    <property type="project" value="UniProtKB-KW"/>
</dbReference>
<evidence type="ECO:0000256" key="6">
    <source>
        <dbReference type="PROSITE-ProRule" id="PRU00782"/>
    </source>
</evidence>
<feature type="region of interest" description="Disordered" evidence="7">
    <location>
        <begin position="921"/>
        <end position="1019"/>
    </location>
</feature>
<gene>
    <name evidence="9" type="ORF">LENED_008861</name>
</gene>
<evidence type="ECO:0000313" key="10">
    <source>
        <dbReference type="Proteomes" id="UP000188533"/>
    </source>
</evidence>
<dbReference type="Gene3D" id="6.20.240.20">
    <property type="match status" value="1"/>
</dbReference>
<dbReference type="PANTHER" id="PTHR13140">
    <property type="entry name" value="MYOSIN"/>
    <property type="match status" value="1"/>
</dbReference>
<dbReference type="PROSITE" id="PS50096">
    <property type="entry name" value="IQ"/>
    <property type="match status" value="1"/>
</dbReference>
<feature type="compositionally biased region" description="Low complexity" evidence="7">
    <location>
        <begin position="674"/>
        <end position="688"/>
    </location>
</feature>
<proteinExistence type="inferred from homology"/>
<keyword evidence="2 6" id="KW-0067">ATP-binding</keyword>
<dbReference type="PROSITE" id="PS51456">
    <property type="entry name" value="MYOSIN_MOTOR"/>
    <property type="match status" value="1"/>
</dbReference>
<feature type="region of interest" description="Disordered" evidence="7">
    <location>
        <begin position="660"/>
        <end position="699"/>
    </location>
</feature>
<feature type="compositionally biased region" description="Low complexity" evidence="7">
    <location>
        <begin position="791"/>
        <end position="809"/>
    </location>
</feature>
<dbReference type="Gene3D" id="1.20.58.530">
    <property type="match status" value="1"/>
</dbReference>
<dbReference type="InterPro" id="IPR027417">
    <property type="entry name" value="P-loop_NTPase"/>
</dbReference>
<dbReference type="SUPFAM" id="SSF52540">
    <property type="entry name" value="P-loop containing nucleoside triphosphate hydrolases"/>
    <property type="match status" value="1"/>
</dbReference>
<evidence type="ECO:0000259" key="8">
    <source>
        <dbReference type="PROSITE" id="PS51456"/>
    </source>
</evidence>
<name>A0A1Q3EI86_LENED</name>
<feature type="binding site" evidence="6">
    <location>
        <begin position="181"/>
        <end position="188"/>
    </location>
    <ligand>
        <name>ATP</name>
        <dbReference type="ChEBI" id="CHEBI:30616"/>
    </ligand>
</feature>
<dbReference type="GO" id="GO:0007015">
    <property type="term" value="P:actin filament organization"/>
    <property type="evidence" value="ECO:0007669"/>
    <property type="project" value="TreeGrafter"/>
</dbReference>
<evidence type="ECO:0000256" key="7">
    <source>
        <dbReference type="SAM" id="MobiDB-lite"/>
    </source>
</evidence>
<feature type="region of interest" description="Disordered" evidence="7">
    <location>
        <begin position="791"/>
        <end position="822"/>
    </location>
</feature>
<dbReference type="SMART" id="SM00242">
    <property type="entry name" value="MYSc"/>
    <property type="match status" value="1"/>
</dbReference>
<dbReference type="GO" id="GO:0016020">
    <property type="term" value="C:membrane"/>
    <property type="evidence" value="ECO:0007669"/>
    <property type="project" value="TreeGrafter"/>
</dbReference>
<dbReference type="Gene3D" id="1.10.10.820">
    <property type="match status" value="1"/>
</dbReference>
<dbReference type="GO" id="GO:0005524">
    <property type="term" value="F:ATP binding"/>
    <property type="evidence" value="ECO:0007669"/>
    <property type="project" value="UniProtKB-UniRule"/>
</dbReference>
<feature type="region of interest" description="Disordered" evidence="7">
    <location>
        <begin position="463"/>
        <end position="484"/>
    </location>
</feature>
<feature type="compositionally biased region" description="Basic and acidic residues" evidence="7">
    <location>
        <begin position="921"/>
        <end position="956"/>
    </location>
</feature>
<evidence type="ECO:0000313" key="9">
    <source>
        <dbReference type="EMBL" id="GAW06906.1"/>
    </source>
</evidence>
<organism evidence="9 10">
    <name type="scientific">Lentinula edodes</name>
    <name type="common">Shiitake mushroom</name>
    <name type="synonym">Lentinus edodes</name>
    <dbReference type="NCBI Taxonomy" id="5353"/>
    <lineage>
        <taxon>Eukaryota</taxon>
        <taxon>Fungi</taxon>
        <taxon>Dikarya</taxon>
        <taxon>Basidiomycota</taxon>
        <taxon>Agaricomycotina</taxon>
        <taxon>Agaricomycetes</taxon>
        <taxon>Agaricomycetidae</taxon>
        <taxon>Agaricales</taxon>
        <taxon>Marasmiineae</taxon>
        <taxon>Omphalotaceae</taxon>
        <taxon>Lentinula</taxon>
    </lineage>
</organism>
<feature type="region of interest" description="Disordered" evidence="7">
    <location>
        <begin position="1111"/>
        <end position="1198"/>
    </location>
</feature>
<dbReference type="GO" id="GO:0000146">
    <property type="term" value="F:microfilament motor activity"/>
    <property type="evidence" value="ECO:0007669"/>
    <property type="project" value="TreeGrafter"/>
</dbReference>
<feature type="domain" description="Myosin motor" evidence="8">
    <location>
        <begin position="82"/>
        <end position="886"/>
    </location>
</feature>
<keyword evidence="10" id="KW-1185">Reference proteome</keyword>
<protein>
    <submittedName>
        <fullName evidence="9">Myosin 5</fullName>
    </submittedName>
</protein>
<keyword evidence="3 6" id="KW-0518">Myosin</keyword>
<dbReference type="EMBL" id="BDGU01000361">
    <property type="protein sequence ID" value="GAW06906.1"/>
    <property type="molecule type" value="Genomic_DNA"/>
</dbReference>
<keyword evidence="4 6" id="KW-0505">Motor protein</keyword>
<keyword evidence="1 6" id="KW-0547">Nucleotide-binding</keyword>
<accession>A0A1Q3EI86</accession>
<dbReference type="PRINTS" id="PR00193">
    <property type="entry name" value="MYOSINHEAVY"/>
</dbReference>
<feature type="compositionally biased region" description="Polar residues" evidence="7">
    <location>
        <begin position="1007"/>
        <end position="1019"/>
    </location>
</feature>
<comment type="similarity">
    <text evidence="6">Belongs to the TRAFAC class myosin-kinesin ATPase superfamily. Myosin family.</text>
</comment>
<dbReference type="GO" id="GO:0051015">
    <property type="term" value="F:actin filament binding"/>
    <property type="evidence" value="ECO:0007669"/>
    <property type="project" value="TreeGrafter"/>
</dbReference>
<feature type="compositionally biased region" description="Basic and acidic residues" evidence="7">
    <location>
        <begin position="813"/>
        <end position="822"/>
    </location>
</feature>
<feature type="compositionally biased region" description="Polar residues" evidence="7">
    <location>
        <begin position="1146"/>
        <end position="1156"/>
    </location>
</feature>
<dbReference type="InterPro" id="IPR036961">
    <property type="entry name" value="Kinesin_motor_dom_sf"/>
</dbReference>
<dbReference type="GO" id="GO:0005737">
    <property type="term" value="C:cytoplasm"/>
    <property type="evidence" value="ECO:0007669"/>
    <property type="project" value="TreeGrafter"/>
</dbReference>
<dbReference type="InterPro" id="IPR001609">
    <property type="entry name" value="Myosin_head_motor_dom-like"/>
</dbReference>
<dbReference type="Gene3D" id="3.40.850.10">
    <property type="entry name" value="Kinesin motor domain"/>
    <property type="match status" value="1"/>
</dbReference>
<dbReference type="Gene3D" id="1.20.120.720">
    <property type="entry name" value="Myosin VI head, motor domain, U50 subdomain"/>
    <property type="match status" value="1"/>
</dbReference>
<dbReference type="Proteomes" id="UP000188533">
    <property type="component" value="Unassembled WGS sequence"/>
</dbReference>
<comment type="caution">
    <text evidence="9">The sequence shown here is derived from an EMBL/GenBank/DDBJ whole genome shotgun (WGS) entry which is preliminary data.</text>
</comment>
<sequence length="1436" mass="160456">MAESIYSKGTQVWFEDKEQGWIRGKVLSCLLSTEEDGVVELKFLNERHKETTLKTTLKEIARNATKDSRKTLPPLCNAPEYDQVNDLTQLPHLNEPSILHVIHNRYTTHKQLYTYSGIVLVAINPFTDVPIYGQNVIQMYAGAAGKKRDELNLEPHLFTIAEEAYRAMQRESQDQTIIVSGESGAGKTESAKYIMRYMASMKSNVSDMIPEEAASSVEHQVLATNPILEAFGNAKTSRNDNSSRFGKYIQILFDSNSSIVGARIRTYLLERSRISFQQRSERNYHIFYQLCQGVSKLPDSERAQFGLDGLNSDLTDGKGFRYLSSSSSSFKIDNVDDAANFAATRQALSVVGIDSANQLSIFRLLAGILHLGNIDIQHRRDAKDAIIDSKSDHALAKATELLGISAEQFARCTTKKVIDARGEKYESARTVDQAVGVRDGVAKFIYNSVFDWLVKRINESLGEGGGMEEEDSMGEGQGESDDKGRRERTFIAVLDIYGFEHFQTNSFEQFCINYANEKLQQQFVSHVFKLEQAEYALESIDWTTIEFSDNQPCIDLIEGKLGILALLDEESRLATGTDDSFIDKLNSQLKSPSSQHKAIFKDHLHGNEAFTIAHYAGDVSYNIDGFLEKNRGTVPDEHRDLLMGSTNEFLREVVEVGSNVGIDSHPNPHASKNGPSGVVSPKPGGAVSANGPSKAVSGRKPTQCSVFKLSLLTLTEALKRTSIHYIRCIKPNESKTPWLFDGSSVAAQLKACGVLETIRITSEGYPTRWRYEDFVERYRLLLPSLQHPSLPHPSTSIPLTPTSSSSFSSNQEQHGDIDTDDPNRQLTAAVLHQVHQDLVHIIIGPAAVTNNDNPTLSESKSKLYQYGRTKIFFRSRVLTILEGLRLRAEREREERENAAAISIQRALRGMVGRRTVARLRAERERERVEEEARRERERAEKEVRDREQSMPEEKAEGSANTKPPSTPVKTKSKPEHPHFQAQAKRTERARAKTPTTPGEKLGRHSRPTTPSVASTPASRYQNGNGINGLGNFTNNSLSGPQFELPHFHPDDSRYTDIERCAACRAKAEASRSNLDLRGSAQSIEQHGHDHGHDHDHNHRGRIQTTETKVHIHHGQPGGLTVPQSTSTPRKGFRSKSIEPRQDAIKSMTSTRPTTPSKLRKLHPTAMLRTARSFTKSHSHANPKENGSGRASAKDATHIATRVEPDPVPDLKIYKQFMGKKPTPLYLSFSFRVPHLHRFWMFSLAVAPPQLAAENVFVNDNAVSLRLKMESYDDGIGAKSRKRMRLDLAATKCFLTHAGALPKSTLTDISFDDNLHNISSDSIPRKAILDKTIQLMQEIYLAYLELKQIHRALARCEPGELHDTLTSLDVVNLSIITTAPIVITLAAQSFRANPSVLTRDALKLVEVLRDFKIRSPKQKRSPTTLIQGLLTMKLRKC</sequence>
<feature type="compositionally biased region" description="Basic and acidic residues" evidence="7">
    <location>
        <begin position="972"/>
        <end position="990"/>
    </location>
</feature>
<evidence type="ECO:0000256" key="1">
    <source>
        <dbReference type="ARBA" id="ARBA00022741"/>
    </source>
</evidence>